<evidence type="ECO:0000313" key="2">
    <source>
        <dbReference type="Proteomes" id="UP000475862"/>
    </source>
</evidence>
<dbReference type="Proteomes" id="UP000475862">
    <property type="component" value="Unassembled WGS sequence"/>
</dbReference>
<dbReference type="AlphaFoldDB" id="A0A6G0TT12"/>
<comment type="caution">
    <text evidence="1">The sequence shown here is derived from an EMBL/GenBank/DDBJ whole genome shotgun (WGS) entry which is preliminary data.</text>
</comment>
<sequence>MNMLDVGKKLHLVCAFGSHNGFGKVLGPKPVLFSMILVPGIKYTHEPQFTPQGFLHKCLNKQFELGFLHIWLQFNCSKHFFSSVCPQLNIRQHILYCWSSKIQYYNYYYYAPMIIKQFHFLRLDSHLLKKLLCLPNVHKALFEDAAVYDHLIFKQISIFSSGSCCHTNHILILNWFQISNRFKLVHISSTLTSKDPDLNNFKCLIMSSSTKHCHLLHYDSYLLVDIELGYNTTFVLASFLLSFDNRVASSSSFFIKSIGFIPFTDEISCNNHASKSYEFLNHVLKPFLFSTCISKDKSTIPSLRSISLILIRCSFSFCIEAFTSRLASTYMLAHSSLRATLIYHAQISIYFLLFSIYPQEIDPRHDFARWSLNHCKFFSQSPFKCLILINIHVKYFSRRPLVILKNIKRDPINSINRIVY</sequence>
<accession>A0A6G0TT12</accession>
<reference evidence="1 2" key="1">
    <citation type="submission" date="2019-08" db="EMBL/GenBank/DDBJ databases">
        <title>The genome of the soybean aphid Biotype 1, its phylome, world population structure and adaptation to the North American continent.</title>
        <authorList>
            <person name="Giordano R."/>
            <person name="Donthu R.K."/>
            <person name="Hernandez A.G."/>
            <person name="Wright C.L."/>
            <person name="Zimin A.V."/>
        </authorList>
    </citation>
    <scope>NUCLEOTIDE SEQUENCE [LARGE SCALE GENOMIC DNA]</scope>
    <source>
        <tissue evidence="1">Whole aphids</tissue>
    </source>
</reference>
<gene>
    <name evidence="1" type="ORF">AGLY_006157</name>
</gene>
<dbReference type="EMBL" id="VYZN01000017">
    <property type="protein sequence ID" value="KAE9538185.1"/>
    <property type="molecule type" value="Genomic_DNA"/>
</dbReference>
<proteinExistence type="predicted"/>
<keyword evidence="2" id="KW-1185">Reference proteome</keyword>
<organism evidence="1 2">
    <name type="scientific">Aphis glycines</name>
    <name type="common">Soybean aphid</name>
    <dbReference type="NCBI Taxonomy" id="307491"/>
    <lineage>
        <taxon>Eukaryota</taxon>
        <taxon>Metazoa</taxon>
        <taxon>Ecdysozoa</taxon>
        <taxon>Arthropoda</taxon>
        <taxon>Hexapoda</taxon>
        <taxon>Insecta</taxon>
        <taxon>Pterygota</taxon>
        <taxon>Neoptera</taxon>
        <taxon>Paraneoptera</taxon>
        <taxon>Hemiptera</taxon>
        <taxon>Sternorrhyncha</taxon>
        <taxon>Aphidomorpha</taxon>
        <taxon>Aphidoidea</taxon>
        <taxon>Aphididae</taxon>
        <taxon>Aphidini</taxon>
        <taxon>Aphis</taxon>
        <taxon>Aphis</taxon>
    </lineage>
</organism>
<evidence type="ECO:0000313" key="1">
    <source>
        <dbReference type="EMBL" id="KAE9538185.1"/>
    </source>
</evidence>
<name>A0A6G0TT12_APHGL</name>
<protein>
    <submittedName>
        <fullName evidence="1">Uncharacterized protein</fullName>
    </submittedName>
</protein>